<comment type="caution">
    <text evidence="7">The sequence shown here is derived from an EMBL/GenBank/DDBJ whole genome shotgun (WGS) entry which is preliminary data.</text>
</comment>
<protein>
    <submittedName>
        <fullName evidence="7">Putative DNA primase/helicase</fullName>
    </submittedName>
</protein>
<keyword evidence="4" id="KW-0067">ATP-binding</keyword>
<proteinExistence type="predicted"/>
<dbReference type="Pfam" id="PF08706">
    <property type="entry name" value="D5_N"/>
    <property type="match status" value="1"/>
</dbReference>
<dbReference type="InterPro" id="IPR027417">
    <property type="entry name" value="P-loop_NTPase"/>
</dbReference>
<gene>
    <name evidence="7" type="ORF">GGD40_001950</name>
</gene>
<dbReference type="InterPro" id="IPR004968">
    <property type="entry name" value="DNA_primase/NTPase_C"/>
</dbReference>
<dbReference type="GO" id="GO:0004386">
    <property type="term" value="F:helicase activity"/>
    <property type="evidence" value="ECO:0007669"/>
    <property type="project" value="UniProtKB-KW"/>
</dbReference>
<dbReference type="AlphaFoldDB" id="A0A7Y9WLL8"/>
<feature type="region of interest" description="Disordered" evidence="5">
    <location>
        <begin position="209"/>
        <end position="231"/>
    </location>
</feature>
<dbReference type="PANTHER" id="PTHR35372:SF2">
    <property type="entry name" value="SF3 HELICASE DOMAIN-CONTAINING PROTEIN"/>
    <property type="match status" value="1"/>
</dbReference>
<dbReference type="RefSeq" id="WP_179743490.1">
    <property type="nucleotide sequence ID" value="NZ_JACCAS010000001.1"/>
</dbReference>
<keyword evidence="1" id="KW-0547">Nucleotide-binding</keyword>
<dbReference type="SMART" id="SM00885">
    <property type="entry name" value="D5_N"/>
    <property type="match status" value="1"/>
</dbReference>
<dbReference type="InterPro" id="IPR014015">
    <property type="entry name" value="Helicase_SF3_DNA-vir"/>
</dbReference>
<evidence type="ECO:0000256" key="1">
    <source>
        <dbReference type="ARBA" id="ARBA00022741"/>
    </source>
</evidence>
<dbReference type="InterPro" id="IPR051620">
    <property type="entry name" value="ORF904-like_C"/>
</dbReference>
<evidence type="ECO:0000259" key="6">
    <source>
        <dbReference type="PROSITE" id="PS51206"/>
    </source>
</evidence>
<dbReference type="InterPro" id="IPR045455">
    <property type="entry name" value="NrS-1_pol-like_helicase"/>
</dbReference>
<feature type="region of interest" description="Disordered" evidence="5">
    <location>
        <begin position="1"/>
        <end position="36"/>
    </location>
</feature>
<dbReference type="InterPro" id="IPR014818">
    <property type="entry name" value="Phage/plasmid_primase_P4_C"/>
</dbReference>
<dbReference type="Proteomes" id="UP000540929">
    <property type="component" value="Unassembled WGS sequence"/>
</dbReference>
<dbReference type="PANTHER" id="PTHR35372">
    <property type="entry name" value="ATP BINDING PROTEIN-RELATED"/>
    <property type="match status" value="1"/>
</dbReference>
<evidence type="ECO:0000256" key="5">
    <source>
        <dbReference type="SAM" id="MobiDB-lite"/>
    </source>
</evidence>
<feature type="domain" description="SF3 helicase" evidence="6">
    <location>
        <begin position="376"/>
        <end position="530"/>
    </location>
</feature>
<name>A0A7Y9WLL8_9BURK</name>
<evidence type="ECO:0000256" key="3">
    <source>
        <dbReference type="ARBA" id="ARBA00022806"/>
    </source>
</evidence>
<sequence length="687" mass="76982">MPTAESELQTEPELNTDSKLEDALTDEGEDDTDEGRYPFSFFTGYQQTQGFQTGYLSLEEIFSYFADKHNREERQEKDGASFNLNLYRDKRERKTINIVETGGIIIDIDELDPDALAGLLEKVGQYKSICYTTYSHTPKAPRLRLIFPLATAISPESYREQALRVVHHLGVECDICSSAVNQIYHTPSNPPGTLDDHFVCTYPDSDFLDPATLPPAPPKRTQRKGSKTDREEKQLNLFKLADDIIEGHFDGHIQSVAQELFEYGDGYWQCAEPNVLAKRLSELPEVDGVLTSAAQLDGLLRALKVRAAVAEFPEATPMTVNVRNGVLDLNTGTLEPHAPNHFHRNQLAVDFDPSSECPRWMQVLDEVFAHDTDRDAKVRFLQEWLGYLLMPSAIYQKMLWMVGSGANGKNVVLDVMANVLGEANCTSMALNEISTEFLRCGLHGKLANFSSEVEAGKRLNDAFIKAVVSGDSITANRKGLTAITFRPYARLVSAMNDLPPLKDISHGFFRRLIVLQFNRTFAPEEMDRTLPEKLRAETPGILAWATEGLLRLRQTGAFTPVPSSETLCNQYRFESDPVAMFMTASLVPSVTDKALKHEVYSQYKKFCETNGYQALSNSQFGKAMKEKGVVSKDSNGKSYYCVTLDLLPEDVPAYPPNFQKRLRDKPKKSTICLSEVCDADRDEEAVV</sequence>
<dbReference type="GO" id="GO:0005524">
    <property type="term" value="F:ATP binding"/>
    <property type="evidence" value="ECO:0007669"/>
    <property type="project" value="UniProtKB-KW"/>
</dbReference>
<dbReference type="InterPro" id="IPR006500">
    <property type="entry name" value="Helicase_put_C_phage/plasmid"/>
</dbReference>
<evidence type="ECO:0000256" key="4">
    <source>
        <dbReference type="ARBA" id="ARBA00022840"/>
    </source>
</evidence>
<dbReference type="Pfam" id="PF19263">
    <property type="entry name" value="DUF5906"/>
    <property type="match status" value="1"/>
</dbReference>
<dbReference type="SUPFAM" id="SSF52540">
    <property type="entry name" value="P-loop containing nucleoside triphosphate hydrolases"/>
    <property type="match status" value="1"/>
</dbReference>
<organism evidence="7 8">
    <name type="scientific">Paraburkholderia bryophila</name>
    <dbReference type="NCBI Taxonomy" id="420952"/>
    <lineage>
        <taxon>Bacteria</taxon>
        <taxon>Pseudomonadati</taxon>
        <taxon>Pseudomonadota</taxon>
        <taxon>Betaproteobacteria</taxon>
        <taxon>Burkholderiales</taxon>
        <taxon>Burkholderiaceae</taxon>
        <taxon>Paraburkholderia</taxon>
    </lineage>
</organism>
<dbReference type="Pfam" id="PF03288">
    <property type="entry name" value="Pox_D5"/>
    <property type="match status" value="1"/>
</dbReference>
<evidence type="ECO:0000313" key="8">
    <source>
        <dbReference type="Proteomes" id="UP000540929"/>
    </source>
</evidence>
<dbReference type="EMBL" id="JACCAS010000001">
    <property type="protein sequence ID" value="NYH22471.1"/>
    <property type="molecule type" value="Genomic_DNA"/>
</dbReference>
<keyword evidence="2" id="KW-0378">Hydrolase</keyword>
<feature type="compositionally biased region" description="Acidic residues" evidence="5">
    <location>
        <begin position="23"/>
        <end position="33"/>
    </location>
</feature>
<dbReference type="Gene3D" id="3.40.50.300">
    <property type="entry name" value="P-loop containing nucleotide triphosphate hydrolases"/>
    <property type="match status" value="1"/>
</dbReference>
<accession>A0A7Y9WLL8</accession>
<feature type="compositionally biased region" description="Polar residues" evidence="5">
    <location>
        <begin position="1"/>
        <end position="15"/>
    </location>
</feature>
<dbReference type="NCBIfam" id="TIGR01613">
    <property type="entry name" value="primase_Cterm"/>
    <property type="match status" value="1"/>
</dbReference>
<reference evidence="7 8" key="1">
    <citation type="submission" date="2020-07" db="EMBL/GenBank/DDBJ databases">
        <title>Exploring microbial biodiversity for novel pathways involved in the catabolism of aromatic compounds derived from lignin.</title>
        <authorList>
            <person name="Elkins J."/>
        </authorList>
    </citation>
    <scope>NUCLEOTIDE SEQUENCE [LARGE SCALE GENOMIC DNA]</scope>
    <source>
        <strain evidence="7 8">H2C3C</strain>
    </source>
</reference>
<dbReference type="GO" id="GO:0016787">
    <property type="term" value="F:hydrolase activity"/>
    <property type="evidence" value="ECO:0007669"/>
    <property type="project" value="UniProtKB-KW"/>
</dbReference>
<dbReference type="PROSITE" id="PS51206">
    <property type="entry name" value="SF3_HELICASE_1"/>
    <property type="match status" value="1"/>
</dbReference>
<keyword evidence="3 7" id="KW-0347">Helicase</keyword>
<evidence type="ECO:0000313" key="7">
    <source>
        <dbReference type="EMBL" id="NYH22471.1"/>
    </source>
</evidence>
<keyword evidence="8" id="KW-1185">Reference proteome</keyword>
<evidence type="ECO:0000256" key="2">
    <source>
        <dbReference type="ARBA" id="ARBA00022801"/>
    </source>
</evidence>